<evidence type="ECO:0000313" key="2">
    <source>
        <dbReference type="Proteomes" id="UP000023152"/>
    </source>
</evidence>
<comment type="caution">
    <text evidence="1">The sequence shown here is derived from an EMBL/GenBank/DDBJ whole genome shotgun (WGS) entry which is preliminary data.</text>
</comment>
<accession>X6NJ76</accession>
<dbReference type="EMBL" id="ASPP01008585">
    <property type="protein sequence ID" value="ETO25372.1"/>
    <property type="molecule type" value="Genomic_DNA"/>
</dbReference>
<evidence type="ECO:0000313" key="1">
    <source>
        <dbReference type="EMBL" id="ETO25372.1"/>
    </source>
</evidence>
<name>X6NJ76_RETFI</name>
<reference evidence="1 2" key="1">
    <citation type="journal article" date="2013" name="Curr. Biol.">
        <title>The Genome of the Foraminiferan Reticulomyxa filosa.</title>
        <authorList>
            <person name="Glockner G."/>
            <person name="Hulsmann N."/>
            <person name="Schleicher M."/>
            <person name="Noegel A.A."/>
            <person name="Eichinger L."/>
            <person name="Gallinger C."/>
            <person name="Pawlowski J."/>
            <person name="Sierra R."/>
            <person name="Euteneuer U."/>
            <person name="Pillet L."/>
            <person name="Moustafa A."/>
            <person name="Platzer M."/>
            <person name="Groth M."/>
            <person name="Szafranski K."/>
            <person name="Schliwa M."/>
        </authorList>
    </citation>
    <scope>NUCLEOTIDE SEQUENCE [LARGE SCALE GENOMIC DNA]</scope>
</reference>
<dbReference type="AlphaFoldDB" id="X6NJ76"/>
<dbReference type="Proteomes" id="UP000023152">
    <property type="component" value="Unassembled WGS sequence"/>
</dbReference>
<protein>
    <submittedName>
        <fullName evidence="1">Uncharacterized protein</fullName>
    </submittedName>
</protein>
<organism evidence="1 2">
    <name type="scientific">Reticulomyxa filosa</name>
    <dbReference type="NCBI Taxonomy" id="46433"/>
    <lineage>
        <taxon>Eukaryota</taxon>
        <taxon>Sar</taxon>
        <taxon>Rhizaria</taxon>
        <taxon>Retaria</taxon>
        <taxon>Foraminifera</taxon>
        <taxon>Monothalamids</taxon>
        <taxon>Reticulomyxidae</taxon>
        <taxon>Reticulomyxa</taxon>
    </lineage>
</organism>
<sequence length="146" mass="16504">MGSEDKESEEKAIKMPSIVNAQLKKKKMEKLQFMFGFHLQTHYKILLESPPIDCLLFSKTRAIQPISKLKAFASCQNFASLCSYLDKRRGQVGLTSFPFQERDKYTRGGKRETLLHAGKVFGLCICVVVLARGGGGEKKLFLTNRK</sequence>
<gene>
    <name evidence="1" type="ORF">RFI_11765</name>
</gene>
<proteinExistence type="predicted"/>
<keyword evidence="2" id="KW-1185">Reference proteome</keyword>